<dbReference type="PROSITE" id="PS00065">
    <property type="entry name" value="D_2_HYDROXYACID_DH_1"/>
    <property type="match status" value="1"/>
</dbReference>
<evidence type="ECO:0000313" key="9">
    <source>
        <dbReference type="Proteomes" id="UP001445335"/>
    </source>
</evidence>
<comment type="pathway">
    <text evidence="1">Amino-acid biosynthesis; L-serine biosynthesis; L-serine from 3-phospho-D-glycerate: step 1/3.</text>
</comment>
<dbReference type="FunFam" id="3.30.70.260:FF:000008">
    <property type="entry name" value="D-3-phosphoglycerate dehydrogenase, chloroplastic"/>
    <property type="match status" value="1"/>
</dbReference>
<dbReference type="SMART" id="SM00978">
    <property type="entry name" value="Tim44"/>
    <property type="match status" value="1"/>
</dbReference>
<dbReference type="InterPro" id="IPR007379">
    <property type="entry name" value="Tim44-like_dom"/>
</dbReference>
<keyword evidence="3" id="KW-0560">Oxidoreductase</keyword>
<dbReference type="InterPro" id="IPR006140">
    <property type="entry name" value="D-isomer_DH_NAD-bd"/>
</dbReference>
<dbReference type="Gene3D" id="3.30.1330.90">
    <property type="entry name" value="D-3-phosphoglycerate dehydrogenase, domain 3"/>
    <property type="match status" value="1"/>
</dbReference>
<feature type="region of interest" description="Disordered" evidence="6">
    <location>
        <begin position="49"/>
        <end position="184"/>
    </location>
</feature>
<dbReference type="GO" id="GO:0051287">
    <property type="term" value="F:NAD binding"/>
    <property type="evidence" value="ECO:0007669"/>
    <property type="project" value="InterPro"/>
</dbReference>
<dbReference type="PANTHER" id="PTHR42938">
    <property type="entry name" value="FORMATE DEHYDROGENASE 1"/>
    <property type="match status" value="1"/>
</dbReference>
<organism evidence="8 9">
    <name type="scientific">Elliptochloris bilobata</name>
    <dbReference type="NCBI Taxonomy" id="381761"/>
    <lineage>
        <taxon>Eukaryota</taxon>
        <taxon>Viridiplantae</taxon>
        <taxon>Chlorophyta</taxon>
        <taxon>core chlorophytes</taxon>
        <taxon>Trebouxiophyceae</taxon>
        <taxon>Trebouxiophyceae incertae sedis</taxon>
        <taxon>Elliptochloris clade</taxon>
        <taxon>Elliptochloris</taxon>
    </lineage>
</organism>
<dbReference type="InterPro" id="IPR045626">
    <property type="entry name" value="PGDH_ASB_dom"/>
</dbReference>
<dbReference type="PANTHER" id="PTHR42938:SF46">
    <property type="entry name" value="D-3-PHOSPHOGLYCERATE DEHYDROGENASE 2, CHLOROPLASTIC"/>
    <property type="match status" value="1"/>
</dbReference>
<name>A0AAW1QP55_9CHLO</name>
<feature type="compositionally biased region" description="Low complexity" evidence="6">
    <location>
        <begin position="116"/>
        <end position="184"/>
    </location>
</feature>
<protein>
    <recommendedName>
        <fullName evidence="2">phosphoglycerate dehydrogenase</fullName>
        <ecNumber evidence="2">1.1.1.95</ecNumber>
    </recommendedName>
</protein>
<feature type="region of interest" description="Disordered" evidence="6">
    <location>
        <begin position="196"/>
        <end position="242"/>
    </location>
</feature>
<evidence type="ECO:0000256" key="4">
    <source>
        <dbReference type="ARBA" id="ARBA00023027"/>
    </source>
</evidence>
<evidence type="ECO:0000313" key="8">
    <source>
        <dbReference type="EMBL" id="KAK9823010.1"/>
    </source>
</evidence>
<evidence type="ECO:0000259" key="7">
    <source>
        <dbReference type="SMART" id="SM00978"/>
    </source>
</evidence>
<dbReference type="EMBL" id="JALJOU010000081">
    <property type="protein sequence ID" value="KAK9823010.1"/>
    <property type="molecule type" value="Genomic_DNA"/>
</dbReference>
<feature type="compositionally biased region" description="Gly residues" evidence="6">
    <location>
        <begin position="229"/>
        <end position="241"/>
    </location>
</feature>
<dbReference type="CDD" id="cd04902">
    <property type="entry name" value="ACT_3PGDH-xct"/>
    <property type="match status" value="1"/>
</dbReference>
<comment type="catalytic activity">
    <reaction evidence="5">
        <text>(2R)-3-phosphoglycerate + NAD(+) = 3-phosphooxypyruvate + NADH + H(+)</text>
        <dbReference type="Rhea" id="RHEA:12641"/>
        <dbReference type="ChEBI" id="CHEBI:15378"/>
        <dbReference type="ChEBI" id="CHEBI:18110"/>
        <dbReference type="ChEBI" id="CHEBI:57540"/>
        <dbReference type="ChEBI" id="CHEBI:57945"/>
        <dbReference type="ChEBI" id="CHEBI:58272"/>
        <dbReference type="EC" id="1.1.1.95"/>
    </reaction>
</comment>
<evidence type="ECO:0000256" key="1">
    <source>
        <dbReference type="ARBA" id="ARBA00005216"/>
    </source>
</evidence>
<dbReference type="InterPro" id="IPR045865">
    <property type="entry name" value="ACT-like_dom_sf"/>
</dbReference>
<evidence type="ECO:0000256" key="5">
    <source>
        <dbReference type="ARBA" id="ARBA00048731"/>
    </source>
</evidence>
<gene>
    <name evidence="8" type="ORF">WJX81_006491</name>
</gene>
<dbReference type="Gene3D" id="3.40.50.720">
    <property type="entry name" value="NAD(P)-binding Rossmann-like Domain"/>
    <property type="match status" value="4"/>
</dbReference>
<feature type="compositionally biased region" description="Low complexity" evidence="6">
    <location>
        <begin position="59"/>
        <end position="69"/>
    </location>
</feature>
<dbReference type="SUPFAM" id="SSF52283">
    <property type="entry name" value="Formate/glycerate dehydrogenase catalytic domain-like"/>
    <property type="match status" value="1"/>
</dbReference>
<dbReference type="InterPro" id="IPR002912">
    <property type="entry name" value="ACT_dom"/>
</dbReference>
<dbReference type="Gene3D" id="3.10.450.240">
    <property type="match status" value="1"/>
</dbReference>
<sequence>MRRIAQSSLLAGRRLCSKHATQLGAPQPDRRYSIFKNFVDQVKSEVERTRTASEGLQKAASASAEAARTASERMRQQASQAASALHGRVAQASEEVRKGVGSIRGAPAPDSAAVRPVPGTPADAPGADAGAGVEARGASAAAGAPAESAAEPAGAADGPSAGPSGASTAGVNADPGTTASGADAAGAAGAAGADAKLGAEEGTSGGSGAEEVKQGGQGAGTSAGWRFWSGGGSGGDGGGAQQPGVLARLRGAVAVVKREVAAAVLPQAPTVSATRAPPEAVRPPQDAPPVGSAVAVVPRRESRWQKQWQDMRSQLGQHPLFQRLAALGEHRVFARGKEVAEDLRERWETSDSPLVQRIQDARDSMFTETEMGQALREIRARDPVFDMVGFLRMLRTDVPLVIRAYLEGDKILLREHCAPEMLERLCGLISAQQAQGVFPDPTILDVSDVELVDLKFLEDDPVVVVQFTCQQLNCSRDKFGNVVEGAADDVQRVYYYWALQQDAAGFVGSDGKVYPPRWQLREMMSVCAVKACRQALQKQRRRGTALSVVAAAAPAATKPVILVAEKLGKPGLKLLEEFGTVDASYDLTPEQLIERIPSCDALVIRSATKVTRAVIEAAKGRLKVVGRAGVGVDNVDLTAATEHGCLVVNAPTANTVAAAEHGIALIAALSRNVAQADASIKAGRWERSKYVGVSIVGKTLAIMGFGKVGSEVARRGYGMGFAHVIAYDPFASEAKAAALNVRLVSFDEALATGDFFSLHMPLTSDTKGIFGDAAFAKMKRGARVAALDVFTQEPPPADNPLVGRPDVVCTPHLGASTAEAQEDVAVEIAEVVVAALQGKVVATAVNAPMVPPEVLAELQPYVALAQGLARAAVQLVSTDAHGFSDIYISYASSRGDDLDTRLLRAMVIKGILEQITTSTVNLVNADLLAKTRGLRITESTLPSEGQEVLSSMRVALGTSDTKFSAALGPERRVSVTGEVKAGAPYLTQIGSFDVELAMEGIILLTRQRDQPGIVSSVSNVLAAADVNISYMTVCRAAPRTDAIMALGVDELPPAHVLAELPKLPGIVEFATFSE</sequence>
<accession>A0AAW1QP55</accession>
<dbReference type="Proteomes" id="UP001445335">
    <property type="component" value="Unassembled WGS sequence"/>
</dbReference>
<dbReference type="InterPro" id="IPR006139">
    <property type="entry name" value="D-isomer_2_OHA_DH_cat_dom"/>
</dbReference>
<feature type="domain" description="Tim44-like" evidence="7">
    <location>
        <begin position="371"/>
        <end position="525"/>
    </location>
</feature>
<dbReference type="Pfam" id="PF00389">
    <property type="entry name" value="2-Hacid_dh"/>
    <property type="match status" value="1"/>
</dbReference>
<keyword evidence="4" id="KW-0520">NAD</keyword>
<reference evidence="8 9" key="1">
    <citation type="journal article" date="2024" name="Nat. Commun.">
        <title>Phylogenomics reveals the evolutionary origins of lichenization in chlorophyte algae.</title>
        <authorList>
            <person name="Puginier C."/>
            <person name="Libourel C."/>
            <person name="Otte J."/>
            <person name="Skaloud P."/>
            <person name="Haon M."/>
            <person name="Grisel S."/>
            <person name="Petersen M."/>
            <person name="Berrin J.G."/>
            <person name="Delaux P.M."/>
            <person name="Dal Grande F."/>
            <person name="Keller J."/>
        </authorList>
    </citation>
    <scope>NUCLEOTIDE SEQUENCE [LARGE SCALE GENOMIC DNA]</scope>
    <source>
        <strain evidence="8 9">SAG 245.80</strain>
    </source>
</reference>
<dbReference type="Pfam" id="PF04280">
    <property type="entry name" value="Tim44"/>
    <property type="match status" value="1"/>
</dbReference>
<dbReference type="Pfam" id="PF01842">
    <property type="entry name" value="ACT"/>
    <property type="match status" value="1"/>
</dbReference>
<dbReference type="SUPFAM" id="SSF51735">
    <property type="entry name" value="NAD(P)-binding Rossmann-fold domains"/>
    <property type="match status" value="1"/>
</dbReference>
<keyword evidence="9" id="KW-1185">Reference proteome</keyword>
<dbReference type="SUPFAM" id="SSF143548">
    <property type="entry name" value="Serine metabolism enzymes domain"/>
    <property type="match status" value="1"/>
</dbReference>
<dbReference type="FunFam" id="3.40.50.720:FF:000038">
    <property type="entry name" value="D-3-phosphoglycerate dehydrogenase"/>
    <property type="match status" value="1"/>
</dbReference>
<dbReference type="GO" id="GO:0004617">
    <property type="term" value="F:phosphoglycerate dehydrogenase activity"/>
    <property type="evidence" value="ECO:0007669"/>
    <property type="project" value="UniProtKB-EC"/>
</dbReference>
<dbReference type="AlphaFoldDB" id="A0AAW1QP55"/>
<dbReference type="Pfam" id="PF02826">
    <property type="entry name" value="2-Hacid_dh_C"/>
    <property type="match status" value="2"/>
</dbReference>
<dbReference type="InterPro" id="IPR036291">
    <property type="entry name" value="NAD(P)-bd_dom_sf"/>
</dbReference>
<dbReference type="Pfam" id="PF19304">
    <property type="entry name" value="PGDH_inter"/>
    <property type="match status" value="1"/>
</dbReference>
<evidence type="ECO:0000256" key="6">
    <source>
        <dbReference type="SAM" id="MobiDB-lite"/>
    </source>
</evidence>
<dbReference type="InterPro" id="IPR029752">
    <property type="entry name" value="D-isomer_DH_CS1"/>
</dbReference>
<evidence type="ECO:0000256" key="3">
    <source>
        <dbReference type="ARBA" id="ARBA00023002"/>
    </source>
</evidence>
<evidence type="ECO:0000256" key="2">
    <source>
        <dbReference type="ARBA" id="ARBA00013143"/>
    </source>
</evidence>
<dbReference type="Gene3D" id="3.30.70.260">
    <property type="match status" value="1"/>
</dbReference>
<dbReference type="SUPFAM" id="SSF55021">
    <property type="entry name" value="ACT-like"/>
    <property type="match status" value="1"/>
</dbReference>
<dbReference type="EC" id="1.1.1.95" evidence="2"/>
<dbReference type="FunFam" id="3.30.1330.90:FF:000003">
    <property type="entry name" value="D-3-phosphoglycerate dehydrogenase"/>
    <property type="match status" value="1"/>
</dbReference>
<dbReference type="InterPro" id="IPR032710">
    <property type="entry name" value="NTF2-like_dom_sf"/>
</dbReference>
<dbReference type="CDD" id="cd12173">
    <property type="entry name" value="PGDH_4"/>
    <property type="match status" value="1"/>
</dbReference>
<dbReference type="SUPFAM" id="SSF54427">
    <property type="entry name" value="NTF2-like"/>
    <property type="match status" value="1"/>
</dbReference>
<dbReference type="InterPro" id="IPR029009">
    <property type="entry name" value="ASB_dom_sf"/>
</dbReference>
<proteinExistence type="predicted"/>
<comment type="caution">
    <text evidence="8">The sequence shown here is derived from an EMBL/GenBank/DDBJ whole genome shotgun (WGS) entry which is preliminary data.</text>
</comment>